<organism evidence="1 2">
    <name type="scientific">Hibiscus syriacus</name>
    <name type="common">Rose of Sharon</name>
    <dbReference type="NCBI Taxonomy" id="106335"/>
    <lineage>
        <taxon>Eukaryota</taxon>
        <taxon>Viridiplantae</taxon>
        <taxon>Streptophyta</taxon>
        <taxon>Embryophyta</taxon>
        <taxon>Tracheophyta</taxon>
        <taxon>Spermatophyta</taxon>
        <taxon>Magnoliopsida</taxon>
        <taxon>eudicotyledons</taxon>
        <taxon>Gunneridae</taxon>
        <taxon>Pentapetalae</taxon>
        <taxon>rosids</taxon>
        <taxon>malvids</taxon>
        <taxon>Malvales</taxon>
        <taxon>Malvaceae</taxon>
        <taxon>Malvoideae</taxon>
        <taxon>Hibiscus</taxon>
    </lineage>
</organism>
<reference evidence="1" key="1">
    <citation type="submission" date="2019-09" db="EMBL/GenBank/DDBJ databases">
        <title>Draft genome information of white flower Hibiscus syriacus.</title>
        <authorList>
            <person name="Kim Y.-M."/>
        </authorList>
    </citation>
    <scope>NUCLEOTIDE SEQUENCE [LARGE SCALE GENOMIC DNA]</scope>
    <source>
        <strain evidence="1">YM2019G1</strain>
    </source>
</reference>
<keyword evidence="2" id="KW-1185">Reference proteome</keyword>
<dbReference type="EMBL" id="VEPZ02001422">
    <property type="protein sequence ID" value="KAE8673822.1"/>
    <property type="molecule type" value="Genomic_DNA"/>
</dbReference>
<evidence type="ECO:0000313" key="2">
    <source>
        <dbReference type="Proteomes" id="UP000436088"/>
    </source>
</evidence>
<comment type="caution">
    <text evidence="1">The sequence shown here is derived from an EMBL/GenBank/DDBJ whole genome shotgun (WGS) entry which is preliminary data.</text>
</comment>
<proteinExistence type="predicted"/>
<name>A0A6A2XEL0_HIBSY</name>
<evidence type="ECO:0000313" key="1">
    <source>
        <dbReference type="EMBL" id="KAE8673822.1"/>
    </source>
</evidence>
<gene>
    <name evidence="1" type="ORF">F3Y22_tig00111772pilonHSYRG00310</name>
</gene>
<accession>A0A6A2XEL0</accession>
<dbReference type="Proteomes" id="UP000436088">
    <property type="component" value="Unassembled WGS sequence"/>
</dbReference>
<sequence>MARGVCGVSVIGIGGKQERLFWSPLGERKSLDDWVPCRIYNRKEQRSKSGTPVEGSNYKEQEEADKGAVVVKNEDQVLGQCMLHWHQCLFIISFNRKCHGHKQQEEAVKNCAVIPHNEDQVLEIGAVVLPQYSKSFASDGFIVDVQQVEFNNGAVVATSEAGVMENGILPDALNTFMTCPEVDEYILDFEQENVDGGAVEAMSEAQVLKIGIPPPARYQEFDVGALNMAIHKNKFEQVFEMSYL</sequence>
<protein>
    <submittedName>
        <fullName evidence="1">Uncharacterized protein</fullName>
    </submittedName>
</protein>
<dbReference type="AlphaFoldDB" id="A0A6A2XEL0"/>